<evidence type="ECO:0000259" key="4">
    <source>
        <dbReference type="PROSITE" id="PS50043"/>
    </source>
</evidence>
<protein>
    <submittedName>
        <fullName evidence="5">Helix-turn-helix transcriptional regulator</fullName>
    </submittedName>
</protein>
<dbReference type="SMART" id="SM00421">
    <property type="entry name" value="HTH_LUXR"/>
    <property type="match status" value="1"/>
</dbReference>
<gene>
    <name evidence="5" type="ORF">HB375_08425</name>
</gene>
<comment type="caution">
    <text evidence="5">The sequence shown here is derived from an EMBL/GenBank/DDBJ whole genome shotgun (WGS) entry which is preliminary data.</text>
</comment>
<dbReference type="RefSeq" id="WP_167672560.1">
    <property type="nucleotide sequence ID" value="NZ_JAATJS010000003.1"/>
</dbReference>
<keyword evidence="2" id="KW-0238">DNA-binding</keyword>
<dbReference type="InterPro" id="IPR016032">
    <property type="entry name" value="Sig_transdc_resp-reg_C-effctor"/>
</dbReference>
<sequence>MTASPALSDRQPRIHALWDALADFSSSQIVDARQYLLHELSALLEADNAMWSGAVRLAQPNLNDPLGGWRMPVMTYLHPLPSIDSTIRDYQQSYEDGPDMKSVRFHAQAGRFRVLLMADLVEPEWFESDFYRHIFRKGMNAIDVMFVGAPVNADTEAGLAFFRSETRFTRDDCALAEQALRSLRWFWRRLLLGHGLMLAGAPLTPVEQQVLQLLLQGKNSKQIAADMEHSPNTTNEYLQRLYRKFGVSSRAELMALWLGQTRP</sequence>
<dbReference type="Pfam" id="PF00196">
    <property type="entry name" value="GerE"/>
    <property type="match status" value="1"/>
</dbReference>
<feature type="domain" description="HTH luxR-type" evidence="4">
    <location>
        <begin position="196"/>
        <end position="261"/>
    </location>
</feature>
<evidence type="ECO:0000313" key="6">
    <source>
        <dbReference type="Proteomes" id="UP000707352"/>
    </source>
</evidence>
<evidence type="ECO:0000256" key="1">
    <source>
        <dbReference type="ARBA" id="ARBA00023015"/>
    </source>
</evidence>
<evidence type="ECO:0000313" key="5">
    <source>
        <dbReference type="EMBL" id="NIX76637.1"/>
    </source>
</evidence>
<dbReference type="PANTHER" id="PTHR44688:SF16">
    <property type="entry name" value="DNA-BINDING TRANSCRIPTIONAL ACTIVATOR DEVR_DOSR"/>
    <property type="match status" value="1"/>
</dbReference>
<proteinExistence type="predicted"/>
<accession>A0ABX0V9W5</accession>
<dbReference type="Proteomes" id="UP000707352">
    <property type="component" value="Unassembled WGS sequence"/>
</dbReference>
<keyword evidence="6" id="KW-1185">Reference proteome</keyword>
<keyword evidence="1" id="KW-0805">Transcription regulation</keyword>
<dbReference type="PRINTS" id="PR00038">
    <property type="entry name" value="HTHLUXR"/>
</dbReference>
<dbReference type="SUPFAM" id="SSF46894">
    <property type="entry name" value="C-terminal effector domain of the bipartite response regulators"/>
    <property type="match status" value="1"/>
</dbReference>
<dbReference type="InterPro" id="IPR000792">
    <property type="entry name" value="Tscrpt_reg_LuxR_C"/>
</dbReference>
<dbReference type="PANTHER" id="PTHR44688">
    <property type="entry name" value="DNA-BINDING TRANSCRIPTIONAL ACTIVATOR DEVR_DOSR"/>
    <property type="match status" value="1"/>
</dbReference>
<dbReference type="EMBL" id="JAATJS010000003">
    <property type="protein sequence ID" value="NIX76637.1"/>
    <property type="molecule type" value="Genomic_DNA"/>
</dbReference>
<dbReference type="InterPro" id="IPR036388">
    <property type="entry name" value="WH-like_DNA-bd_sf"/>
</dbReference>
<dbReference type="Gene3D" id="1.10.10.10">
    <property type="entry name" value="Winged helix-like DNA-binding domain superfamily/Winged helix DNA-binding domain"/>
    <property type="match status" value="1"/>
</dbReference>
<evidence type="ECO:0000256" key="3">
    <source>
        <dbReference type="ARBA" id="ARBA00023163"/>
    </source>
</evidence>
<evidence type="ECO:0000256" key="2">
    <source>
        <dbReference type="ARBA" id="ARBA00023125"/>
    </source>
</evidence>
<reference evidence="5 6" key="1">
    <citation type="submission" date="2020-03" db="EMBL/GenBank/DDBJ databases">
        <title>The genome sequence of Microvirga sp. c23x22.</title>
        <authorList>
            <person name="Zhang X."/>
        </authorList>
    </citation>
    <scope>NUCLEOTIDE SEQUENCE [LARGE SCALE GENOMIC DNA]</scope>
    <source>
        <strain evidence="6">c23x22</strain>
    </source>
</reference>
<name>A0ABX0V9W5_9HYPH</name>
<dbReference type="PROSITE" id="PS50043">
    <property type="entry name" value="HTH_LUXR_2"/>
    <property type="match status" value="1"/>
</dbReference>
<organism evidence="5 6">
    <name type="scientific">Microvirga terricola</name>
    <dbReference type="NCBI Taxonomy" id="2719797"/>
    <lineage>
        <taxon>Bacteria</taxon>
        <taxon>Pseudomonadati</taxon>
        <taxon>Pseudomonadota</taxon>
        <taxon>Alphaproteobacteria</taxon>
        <taxon>Hyphomicrobiales</taxon>
        <taxon>Methylobacteriaceae</taxon>
        <taxon>Microvirga</taxon>
    </lineage>
</organism>
<keyword evidence="3" id="KW-0804">Transcription</keyword>